<proteinExistence type="predicted"/>
<dbReference type="EMBL" id="DOEK01000029">
    <property type="protein sequence ID" value="HBP30341.1"/>
    <property type="molecule type" value="Genomic_DNA"/>
</dbReference>
<comment type="caution">
    <text evidence="1">The sequence shown here is derived from an EMBL/GenBank/DDBJ whole genome shotgun (WGS) entry which is preliminary data.</text>
</comment>
<evidence type="ECO:0000313" key="2">
    <source>
        <dbReference type="Proteomes" id="UP000264036"/>
    </source>
</evidence>
<dbReference type="Proteomes" id="UP000264036">
    <property type="component" value="Unassembled WGS sequence"/>
</dbReference>
<gene>
    <name evidence="1" type="ORF">DD666_13090</name>
</gene>
<name>A0A356LIE4_9BURK</name>
<dbReference type="AlphaFoldDB" id="A0A356LIE4"/>
<evidence type="ECO:0000313" key="1">
    <source>
        <dbReference type="EMBL" id="HBP30341.1"/>
    </source>
</evidence>
<protein>
    <submittedName>
        <fullName evidence="1">Uncharacterized protein</fullName>
    </submittedName>
</protein>
<reference evidence="1 2" key="1">
    <citation type="journal article" date="2018" name="Nat. Biotechnol.">
        <title>A standardized bacterial taxonomy based on genome phylogeny substantially revises the tree of life.</title>
        <authorList>
            <person name="Parks D.H."/>
            <person name="Chuvochina M."/>
            <person name="Waite D.W."/>
            <person name="Rinke C."/>
            <person name="Skarshewski A."/>
            <person name="Chaumeil P.A."/>
            <person name="Hugenholtz P."/>
        </authorList>
    </citation>
    <scope>NUCLEOTIDE SEQUENCE [LARGE SCALE GENOMIC DNA]</scope>
    <source>
        <strain evidence="1">UBA10707</strain>
    </source>
</reference>
<sequence length="79" mass="8874">MNEAFTIGNNNSIYTFGPKIIVCWQPQSTDVTARDLEAGDACLHHASAHTGRAQQANPGWQDEICRIFFLFSDKIFKKT</sequence>
<accession>A0A356LIE4</accession>
<organism evidence="1 2">
    <name type="scientific">Advenella kashmirensis</name>
    <dbReference type="NCBI Taxonomy" id="310575"/>
    <lineage>
        <taxon>Bacteria</taxon>
        <taxon>Pseudomonadati</taxon>
        <taxon>Pseudomonadota</taxon>
        <taxon>Betaproteobacteria</taxon>
        <taxon>Burkholderiales</taxon>
        <taxon>Alcaligenaceae</taxon>
    </lineage>
</organism>